<evidence type="ECO:0000313" key="5">
    <source>
        <dbReference type="Proteomes" id="UP000004892"/>
    </source>
</evidence>
<comment type="caution">
    <text evidence="4">The sequence shown here is derived from an EMBL/GenBank/DDBJ whole genome shotgun (WGS) entry which is preliminary data.</text>
</comment>
<dbReference type="Proteomes" id="UP000004892">
    <property type="component" value="Unassembled WGS sequence"/>
</dbReference>
<dbReference type="InterPro" id="IPR029044">
    <property type="entry name" value="Nucleotide-diphossugar_trans"/>
</dbReference>
<dbReference type="SUPFAM" id="SSF53448">
    <property type="entry name" value="Nucleotide-diphospho-sugar transferases"/>
    <property type="match status" value="1"/>
</dbReference>
<keyword evidence="2" id="KW-0808">Transferase</keyword>
<name>H1DE83_9BACT</name>
<dbReference type="PANTHER" id="PTHR22916">
    <property type="entry name" value="GLYCOSYLTRANSFERASE"/>
    <property type="match status" value="1"/>
</dbReference>
<protein>
    <recommendedName>
        <fullName evidence="3">Glycosyltransferase 2-like domain-containing protein</fullName>
    </recommendedName>
</protein>
<proteinExistence type="predicted"/>
<dbReference type="CDD" id="cd00761">
    <property type="entry name" value="Glyco_tranf_GTA_type"/>
    <property type="match status" value="1"/>
</dbReference>
<dbReference type="eggNOG" id="COG1216">
    <property type="taxonomic scope" value="Bacteria"/>
</dbReference>
<feature type="domain" description="Glycosyltransferase 2-like" evidence="3">
    <location>
        <begin position="8"/>
        <end position="169"/>
    </location>
</feature>
<dbReference type="GO" id="GO:0016758">
    <property type="term" value="F:hexosyltransferase activity"/>
    <property type="evidence" value="ECO:0007669"/>
    <property type="project" value="UniProtKB-ARBA"/>
</dbReference>
<organism evidence="4 5">
    <name type="scientific">Odoribacter laneus YIT 12061</name>
    <dbReference type="NCBI Taxonomy" id="742817"/>
    <lineage>
        <taxon>Bacteria</taxon>
        <taxon>Pseudomonadati</taxon>
        <taxon>Bacteroidota</taxon>
        <taxon>Bacteroidia</taxon>
        <taxon>Bacteroidales</taxon>
        <taxon>Odoribacteraceae</taxon>
        <taxon>Odoribacter</taxon>
    </lineage>
</organism>
<gene>
    <name evidence="4" type="ORF">HMPREF9449_00569</name>
</gene>
<evidence type="ECO:0000256" key="2">
    <source>
        <dbReference type="ARBA" id="ARBA00022679"/>
    </source>
</evidence>
<dbReference type="STRING" id="742817.HMPREF9449_00569"/>
<dbReference type="RefSeq" id="WP_009135717.1">
    <property type="nucleotide sequence ID" value="NZ_JH594596.1"/>
</dbReference>
<dbReference type="PANTHER" id="PTHR22916:SF51">
    <property type="entry name" value="GLYCOSYLTRANSFERASE EPSH-RELATED"/>
    <property type="match status" value="1"/>
</dbReference>
<dbReference type="Gene3D" id="3.90.550.10">
    <property type="entry name" value="Spore Coat Polysaccharide Biosynthesis Protein SpsA, Chain A"/>
    <property type="match status" value="1"/>
</dbReference>
<dbReference type="EMBL" id="ADMC01000007">
    <property type="protein sequence ID" value="EHP49980.1"/>
    <property type="molecule type" value="Genomic_DNA"/>
</dbReference>
<dbReference type="Pfam" id="PF00535">
    <property type="entry name" value="Glycos_transf_2"/>
    <property type="match status" value="1"/>
</dbReference>
<dbReference type="AlphaFoldDB" id="H1DE83"/>
<dbReference type="HOGENOM" id="CLU_025996_25_0_10"/>
<sequence length="320" mass="36702">MNNSIAISVIVPIYNAEKYLDKSLSSLTQQTFQDFEVLLINDGSKDNSAAICKKYSLIDQRFKLFNKENGGSASARQMGMDNLCGRYCIVCDADDWVEANMLEQLYLATNNEQVDMVISDFFVNYDNGKQRIISHKGIDLKQESLVRGLLCQKIMGSTNNKLIRSELFRKFQISYLSGINMGEDLLVVLKLLQHPLSITYCKGAYYHYFRARNNGSYTNTPNASIFYQLAEVNKWKYEHFSLSEYEEELFLSSINLAFTGLRAKGLSKEEYRAFLLKELPLQRLRKHSCSNLKTLLILLSSISYPAAKAALNLMYRFVYK</sequence>
<accession>H1DE83</accession>
<dbReference type="GeneID" id="98068209"/>
<evidence type="ECO:0000256" key="1">
    <source>
        <dbReference type="ARBA" id="ARBA00022676"/>
    </source>
</evidence>
<evidence type="ECO:0000313" key="4">
    <source>
        <dbReference type="EMBL" id="EHP49980.1"/>
    </source>
</evidence>
<keyword evidence="1" id="KW-0328">Glycosyltransferase</keyword>
<keyword evidence="5" id="KW-1185">Reference proteome</keyword>
<dbReference type="InterPro" id="IPR001173">
    <property type="entry name" value="Glyco_trans_2-like"/>
</dbReference>
<evidence type="ECO:0000259" key="3">
    <source>
        <dbReference type="Pfam" id="PF00535"/>
    </source>
</evidence>
<reference evidence="4 5" key="1">
    <citation type="submission" date="2012-01" db="EMBL/GenBank/DDBJ databases">
        <title>The Genome Sequence of Odoribacter laneus YIT 12061.</title>
        <authorList>
            <consortium name="The Broad Institute Genome Sequencing Platform"/>
            <person name="Earl A."/>
            <person name="Ward D."/>
            <person name="Feldgarden M."/>
            <person name="Gevers D."/>
            <person name="Morotomi M."/>
            <person name="Young S.K."/>
            <person name="Zeng Q."/>
            <person name="Gargeya S."/>
            <person name="Fitzgerald M."/>
            <person name="Haas B."/>
            <person name="Abouelleil A."/>
            <person name="Alvarado L."/>
            <person name="Arachchi H.M."/>
            <person name="Berlin A."/>
            <person name="Chapman S.B."/>
            <person name="Gearin G."/>
            <person name="Goldberg J."/>
            <person name="Griggs A."/>
            <person name="Gujja S."/>
            <person name="Hansen M."/>
            <person name="Heiman D."/>
            <person name="Howarth C."/>
            <person name="Larimer J."/>
            <person name="Lui A."/>
            <person name="MacDonald P.J.P."/>
            <person name="McCowen C."/>
            <person name="Montmayeur A."/>
            <person name="Murphy C."/>
            <person name="Neiman D."/>
            <person name="Pearson M."/>
            <person name="Priest M."/>
            <person name="Roberts A."/>
            <person name="Saif S."/>
            <person name="Shea T."/>
            <person name="Sisk P."/>
            <person name="Stolte C."/>
            <person name="Sykes S."/>
            <person name="Wortman J."/>
            <person name="Nusbaum C."/>
            <person name="Birren B."/>
        </authorList>
    </citation>
    <scope>NUCLEOTIDE SEQUENCE [LARGE SCALE GENOMIC DNA]</scope>
    <source>
        <strain evidence="4 5">YIT 12061</strain>
    </source>
</reference>
<dbReference type="PATRIC" id="fig|742817.3.peg.603"/>